<keyword evidence="2" id="KW-1185">Reference proteome</keyword>
<accession>A0A1Z5S4V1</accession>
<protein>
    <recommendedName>
        <fullName evidence="3">FBD domain-containing protein</fullName>
    </recommendedName>
</protein>
<evidence type="ECO:0000313" key="2">
    <source>
        <dbReference type="Proteomes" id="UP000000768"/>
    </source>
</evidence>
<organism evidence="1 2">
    <name type="scientific">Sorghum bicolor</name>
    <name type="common">Sorghum</name>
    <name type="synonym">Sorghum vulgare</name>
    <dbReference type="NCBI Taxonomy" id="4558"/>
    <lineage>
        <taxon>Eukaryota</taxon>
        <taxon>Viridiplantae</taxon>
        <taxon>Streptophyta</taxon>
        <taxon>Embryophyta</taxon>
        <taxon>Tracheophyta</taxon>
        <taxon>Spermatophyta</taxon>
        <taxon>Magnoliopsida</taxon>
        <taxon>Liliopsida</taxon>
        <taxon>Poales</taxon>
        <taxon>Poaceae</taxon>
        <taxon>PACMAD clade</taxon>
        <taxon>Panicoideae</taxon>
        <taxon>Andropogonodae</taxon>
        <taxon>Andropogoneae</taxon>
        <taxon>Sorghinae</taxon>
        <taxon>Sorghum</taxon>
    </lineage>
</organism>
<dbReference type="EMBL" id="CM000760">
    <property type="protein sequence ID" value="OQU90849.1"/>
    <property type="molecule type" value="Genomic_DNA"/>
</dbReference>
<evidence type="ECO:0000313" key="1">
    <source>
        <dbReference type="EMBL" id="OQU90849.1"/>
    </source>
</evidence>
<dbReference type="PANTHER" id="PTHR35545:SF17">
    <property type="entry name" value="OS03G0157000 PROTEIN"/>
    <property type="match status" value="1"/>
</dbReference>
<gene>
    <name evidence="1" type="ORF">SORBI_3001G060401</name>
</gene>
<proteinExistence type="predicted"/>
<dbReference type="STRING" id="4558.A0A1Z5S4V1"/>
<dbReference type="AlphaFoldDB" id="A0A1Z5S4V1"/>
<dbReference type="SUPFAM" id="SSF52047">
    <property type="entry name" value="RNI-like"/>
    <property type="match status" value="1"/>
</dbReference>
<dbReference type="Gramene" id="OQU90849">
    <property type="protein sequence ID" value="OQU90849"/>
    <property type="gene ID" value="SORBI_3001G060401"/>
</dbReference>
<name>A0A1Z5S4V1_SORBI</name>
<dbReference type="InParanoid" id="A0A1Z5S4V1"/>
<evidence type="ECO:0008006" key="3">
    <source>
        <dbReference type="Google" id="ProtNLM"/>
    </source>
</evidence>
<reference evidence="2" key="2">
    <citation type="journal article" date="2018" name="Plant J.">
        <title>The Sorghum bicolor reference genome: improved assembly, gene annotations, a transcriptome atlas, and signatures of genome organization.</title>
        <authorList>
            <person name="McCormick R.F."/>
            <person name="Truong S.K."/>
            <person name="Sreedasyam A."/>
            <person name="Jenkins J."/>
            <person name="Shu S."/>
            <person name="Sims D."/>
            <person name="Kennedy M."/>
            <person name="Amirebrahimi M."/>
            <person name="Weers B.D."/>
            <person name="McKinley B."/>
            <person name="Mattison A."/>
            <person name="Morishige D.T."/>
            <person name="Grimwood J."/>
            <person name="Schmutz J."/>
            <person name="Mullet J.E."/>
        </authorList>
    </citation>
    <scope>NUCLEOTIDE SEQUENCE [LARGE SCALE GENOMIC DNA]</scope>
    <source>
        <strain evidence="2">cv. BTx623</strain>
    </source>
</reference>
<dbReference type="Proteomes" id="UP000000768">
    <property type="component" value="Chromosome 1"/>
</dbReference>
<dbReference type="PANTHER" id="PTHR35545">
    <property type="entry name" value="F-BOX DOMAIN-CONTAINING PROTEIN"/>
    <property type="match status" value="1"/>
</dbReference>
<sequence>MAAEAPPRCYRRLQKASDVSSVSAVAPSKRVRMGDRCTSHEDRISSLPDELDTRTTITTIILSKRWRDLPRRLPTSYNLVVDDILPPRYHHLKCFNMEASAACVAEKNMHKLTDIYAIKARRERWMATIRPLTAILERYERLPKRRYHAMSSSHCQVGQRDRYQNIRLERLVLSNCQPLCAWNCLTIQRLTKLTLGTGSYMGIISDILRNCIELRDFRITSSRKIKSLQVDWCCFGKIYLMSLPCLETFVCRGRPTKLSYSEVPRLRHVSLDYLQTEDNDIDDESGTSRTYPPSKVFKRIPLLDSLALYSKKLFIANVPVNGDVLWILLLLGAAAPALESFHIHIDNKSEQRSSGDLCDSLDADVQQHQNCRLKELVVAGFEGFGWQIGFARLIMKRSPLLRHVHLLDGEVRNDEQELGALQIVPRRRECGTSVSEL</sequence>
<reference evidence="1 2" key="1">
    <citation type="journal article" date="2009" name="Nature">
        <title>The Sorghum bicolor genome and the diversification of grasses.</title>
        <authorList>
            <person name="Paterson A.H."/>
            <person name="Bowers J.E."/>
            <person name="Bruggmann R."/>
            <person name="Dubchak I."/>
            <person name="Grimwood J."/>
            <person name="Gundlach H."/>
            <person name="Haberer G."/>
            <person name="Hellsten U."/>
            <person name="Mitros T."/>
            <person name="Poliakov A."/>
            <person name="Schmutz J."/>
            <person name="Spannagl M."/>
            <person name="Tang H."/>
            <person name="Wang X."/>
            <person name="Wicker T."/>
            <person name="Bharti A.K."/>
            <person name="Chapman J."/>
            <person name="Feltus F.A."/>
            <person name="Gowik U."/>
            <person name="Grigoriev I.V."/>
            <person name="Lyons E."/>
            <person name="Maher C.A."/>
            <person name="Martis M."/>
            <person name="Narechania A."/>
            <person name="Otillar R.P."/>
            <person name="Penning B.W."/>
            <person name="Salamov A.A."/>
            <person name="Wang Y."/>
            <person name="Zhang L."/>
            <person name="Carpita N.C."/>
            <person name="Freeling M."/>
            <person name="Gingle A.R."/>
            <person name="Hash C.T."/>
            <person name="Keller B."/>
            <person name="Klein P."/>
            <person name="Kresovich S."/>
            <person name="McCann M.C."/>
            <person name="Ming R."/>
            <person name="Peterson D.G."/>
            <person name="Mehboob-ur-Rahman"/>
            <person name="Ware D."/>
            <person name="Westhoff P."/>
            <person name="Mayer K.F."/>
            <person name="Messing J."/>
            <person name="Rokhsar D.S."/>
        </authorList>
    </citation>
    <scope>NUCLEOTIDE SEQUENCE [LARGE SCALE GENOMIC DNA]</scope>
    <source>
        <strain evidence="2">cv. BTx623</strain>
    </source>
</reference>
<dbReference type="OMA" id="DILANCM"/>